<dbReference type="RefSeq" id="XP_064701000.1">
    <property type="nucleotide sequence ID" value="XM_064852775.1"/>
</dbReference>
<name>A0AAV9MV74_9EURO</name>
<evidence type="ECO:0000256" key="1">
    <source>
        <dbReference type="SAM" id="MobiDB-lite"/>
    </source>
</evidence>
<dbReference type="AlphaFoldDB" id="A0AAV9MV74"/>
<feature type="region of interest" description="Disordered" evidence="1">
    <location>
        <begin position="142"/>
        <end position="214"/>
    </location>
</feature>
<keyword evidence="3" id="KW-1185">Reference proteome</keyword>
<proteinExistence type="predicted"/>
<protein>
    <submittedName>
        <fullName evidence="2">Uncharacterized protein</fullName>
    </submittedName>
</protein>
<dbReference type="Proteomes" id="UP001358417">
    <property type="component" value="Unassembled WGS sequence"/>
</dbReference>
<evidence type="ECO:0000313" key="2">
    <source>
        <dbReference type="EMBL" id="KAK5045371.1"/>
    </source>
</evidence>
<comment type="caution">
    <text evidence="2">The sequence shown here is derived from an EMBL/GenBank/DDBJ whole genome shotgun (WGS) entry which is preliminary data.</text>
</comment>
<accession>A0AAV9MV74</accession>
<reference evidence="2 3" key="1">
    <citation type="submission" date="2023-08" db="EMBL/GenBank/DDBJ databases">
        <title>Black Yeasts Isolated from many extreme environments.</title>
        <authorList>
            <person name="Coleine C."/>
            <person name="Stajich J.E."/>
            <person name="Selbmann L."/>
        </authorList>
    </citation>
    <scope>NUCLEOTIDE SEQUENCE [LARGE SCALE GENOMIC DNA]</scope>
    <source>
        <strain evidence="2 3">CCFEE 5792</strain>
    </source>
</reference>
<feature type="compositionally biased region" description="Low complexity" evidence="1">
    <location>
        <begin position="157"/>
        <end position="193"/>
    </location>
</feature>
<feature type="compositionally biased region" description="Basic and acidic residues" evidence="1">
    <location>
        <begin position="1"/>
        <end position="11"/>
    </location>
</feature>
<gene>
    <name evidence="2" type="ORF">LTR84_009234</name>
</gene>
<feature type="compositionally biased region" description="Polar residues" evidence="1">
    <location>
        <begin position="15"/>
        <end position="24"/>
    </location>
</feature>
<evidence type="ECO:0000313" key="3">
    <source>
        <dbReference type="Proteomes" id="UP001358417"/>
    </source>
</evidence>
<sequence length="261" mass="28869">MSDRNGRDLDYGSRTFHSSSTGSNYALFSPARTTTYTTPYTTTNNSSSTAALLARARAEMDDDRGSRSRSLVGSWAFSPTRGSSDLYRERNEGVYHSNSSALSHRSTSSERRRRYHEDMEMDQFADSRLRDWLDSGTGTLRRARSFDRGRPTTTATRPYSPSLSPSRSRQRSPLLSRFRSPSRIRSPLLSPFRSRSRSDVRASAPLSTVATPTPRATMHGMTRIAGGAGARVGIAVCMTTGHIAMASYGDVPGERGWARYS</sequence>
<feature type="region of interest" description="Disordered" evidence="1">
    <location>
        <begin position="93"/>
        <end position="115"/>
    </location>
</feature>
<dbReference type="GeneID" id="89977394"/>
<dbReference type="EMBL" id="JAVRRD010000037">
    <property type="protein sequence ID" value="KAK5045371.1"/>
    <property type="molecule type" value="Genomic_DNA"/>
</dbReference>
<organism evidence="2 3">
    <name type="scientific">Exophiala bonariae</name>
    <dbReference type="NCBI Taxonomy" id="1690606"/>
    <lineage>
        <taxon>Eukaryota</taxon>
        <taxon>Fungi</taxon>
        <taxon>Dikarya</taxon>
        <taxon>Ascomycota</taxon>
        <taxon>Pezizomycotina</taxon>
        <taxon>Eurotiomycetes</taxon>
        <taxon>Chaetothyriomycetidae</taxon>
        <taxon>Chaetothyriales</taxon>
        <taxon>Herpotrichiellaceae</taxon>
        <taxon>Exophiala</taxon>
    </lineage>
</organism>
<feature type="region of interest" description="Disordered" evidence="1">
    <location>
        <begin position="1"/>
        <end position="24"/>
    </location>
</feature>